<dbReference type="GO" id="GO:0015250">
    <property type="term" value="F:water channel activity"/>
    <property type="evidence" value="ECO:0007669"/>
    <property type="project" value="TreeGrafter"/>
</dbReference>
<keyword evidence="6 9" id="KW-1133">Transmembrane helix</keyword>
<dbReference type="Gene3D" id="1.20.1080.10">
    <property type="entry name" value="Glycerol uptake facilitator protein"/>
    <property type="match status" value="1"/>
</dbReference>
<keyword evidence="3 8" id="KW-0813">Transport</keyword>
<dbReference type="InterPro" id="IPR023271">
    <property type="entry name" value="Aquaporin-like"/>
</dbReference>
<evidence type="ECO:0000256" key="7">
    <source>
        <dbReference type="ARBA" id="ARBA00023136"/>
    </source>
</evidence>
<evidence type="ECO:0008006" key="12">
    <source>
        <dbReference type="Google" id="ProtNLM"/>
    </source>
</evidence>
<dbReference type="EMBL" id="CP032630">
    <property type="protein sequence ID" value="AYF97222.1"/>
    <property type="molecule type" value="Genomic_DNA"/>
</dbReference>
<feature type="transmembrane region" description="Helical" evidence="9">
    <location>
        <begin position="20"/>
        <end position="41"/>
    </location>
</feature>
<dbReference type="PRINTS" id="PR00783">
    <property type="entry name" value="MINTRINSICP"/>
</dbReference>
<reference evidence="11" key="1">
    <citation type="submission" date="2018-09" db="EMBL/GenBank/DDBJ databases">
        <title>Genome sequencing of strain 2DFWR-13.</title>
        <authorList>
            <person name="Heo J."/>
            <person name="Kim S.-J."/>
            <person name="Kwon S.-W."/>
        </authorList>
    </citation>
    <scope>NUCLEOTIDE SEQUENCE [LARGE SCALE GENOMIC DNA]</scope>
    <source>
        <strain evidence="11">2DFWR-13</strain>
    </source>
</reference>
<keyword evidence="11" id="KW-1185">Reference proteome</keyword>
<dbReference type="InterPro" id="IPR022357">
    <property type="entry name" value="MIP_CS"/>
</dbReference>
<sequence>METTVLPQNGWHWREWGSELLGTAILMWSVVTALWVVTTAWSDSTVFVRVLVVGSVAGVAVIGIAESPLGRRSGAHLNPALTLSLWVRRVVSAGDLAGYVAAQAVGAIVGFGAGIVWGPGVAAAPVRWATIAPEPGLGDLAAGVIEAVTTAALLSVVFVFLGRARLVRYTAWVAGATLTAAIIGLAQVTGAAFNPLRGVAPEILAGSYQSWLMFLVAPPLGGVIAALGWRGAHRPVTGKLVHDPAKPCRMYCELPHAES</sequence>
<dbReference type="PANTHER" id="PTHR19139">
    <property type="entry name" value="AQUAPORIN TRANSPORTER"/>
    <property type="match status" value="1"/>
</dbReference>
<organism evidence="10 11">
    <name type="scientific">Protaetiibacter intestinalis</name>
    <dbReference type="NCBI Taxonomy" id="2419774"/>
    <lineage>
        <taxon>Bacteria</taxon>
        <taxon>Bacillati</taxon>
        <taxon>Actinomycetota</taxon>
        <taxon>Actinomycetes</taxon>
        <taxon>Micrococcales</taxon>
        <taxon>Microbacteriaceae</taxon>
        <taxon>Protaetiibacter</taxon>
    </lineage>
</organism>
<dbReference type="AlphaFoldDB" id="A0A387B140"/>
<dbReference type="OrthoDB" id="9807293at2"/>
<keyword evidence="4" id="KW-1003">Cell membrane</keyword>
<evidence type="ECO:0000313" key="11">
    <source>
        <dbReference type="Proteomes" id="UP000278886"/>
    </source>
</evidence>
<evidence type="ECO:0000256" key="1">
    <source>
        <dbReference type="ARBA" id="ARBA00004651"/>
    </source>
</evidence>
<evidence type="ECO:0000256" key="6">
    <source>
        <dbReference type="ARBA" id="ARBA00022989"/>
    </source>
</evidence>
<evidence type="ECO:0000256" key="3">
    <source>
        <dbReference type="ARBA" id="ARBA00022448"/>
    </source>
</evidence>
<dbReference type="PANTHER" id="PTHR19139:SF199">
    <property type="entry name" value="MIP17260P"/>
    <property type="match status" value="1"/>
</dbReference>
<dbReference type="InterPro" id="IPR034294">
    <property type="entry name" value="Aquaporin_transptr"/>
</dbReference>
<feature type="transmembrane region" description="Helical" evidence="9">
    <location>
        <begin position="169"/>
        <end position="188"/>
    </location>
</feature>
<evidence type="ECO:0000256" key="9">
    <source>
        <dbReference type="SAM" id="Phobius"/>
    </source>
</evidence>
<dbReference type="SUPFAM" id="SSF81338">
    <property type="entry name" value="Aquaporin-like"/>
    <property type="match status" value="1"/>
</dbReference>
<feature type="transmembrane region" description="Helical" evidence="9">
    <location>
        <begin position="47"/>
        <end position="65"/>
    </location>
</feature>
<dbReference type="InterPro" id="IPR000425">
    <property type="entry name" value="MIP"/>
</dbReference>
<feature type="transmembrane region" description="Helical" evidence="9">
    <location>
        <begin position="96"/>
        <end position="120"/>
    </location>
</feature>
<dbReference type="GO" id="GO:0005886">
    <property type="term" value="C:plasma membrane"/>
    <property type="evidence" value="ECO:0007669"/>
    <property type="project" value="UniProtKB-SubCell"/>
</dbReference>
<dbReference type="KEGG" id="lyd:D7I47_02465"/>
<gene>
    <name evidence="10" type="ORF">D7I47_02465</name>
</gene>
<evidence type="ECO:0000256" key="8">
    <source>
        <dbReference type="RuleBase" id="RU000477"/>
    </source>
</evidence>
<dbReference type="Proteomes" id="UP000278886">
    <property type="component" value="Chromosome"/>
</dbReference>
<evidence type="ECO:0000256" key="5">
    <source>
        <dbReference type="ARBA" id="ARBA00022692"/>
    </source>
</evidence>
<keyword evidence="7 9" id="KW-0472">Membrane</keyword>
<dbReference type="Pfam" id="PF00230">
    <property type="entry name" value="MIP"/>
    <property type="match status" value="1"/>
</dbReference>
<evidence type="ECO:0000256" key="2">
    <source>
        <dbReference type="ARBA" id="ARBA00006175"/>
    </source>
</evidence>
<evidence type="ECO:0000313" key="10">
    <source>
        <dbReference type="EMBL" id="AYF97222.1"/>
    </source>
</evidence>
<proteinExistence type="inferred from homology"/>
<dbReference type="PROSITE" id="PS00221">
    <property type="entry name" value="MIP"/>
    <property type="match status" value="1"/>
</dbReference>
<feature type="transmembrane region" description="Helical" evidence="9">
    <location>
        <begin position="208"/>
        <end position="229"/>
    </location>
</feature>
<feature type="transmembrane region" description="Helical" evidence="9">
    <location>
        <begin position="140"/>
        <end position="162"/>
    </location>
</feature>
<comment type="similarity">
    <text evidence="2 8">Belongs to the MIP/aquaporin (TC 1.A.8) family.</text>
</comment>
<accession>A0A387B140</accession>
<keyword evidence="5 8" id="KW-0812">Transmembrane</keyword>
<protein>
    <recommendedName>
        <fullName evidence="12">Aquaporin family protein</fullName>
    </recommendedName>
</protein>
<dbReference type="RefSeq" id="WP_120761573.1">
    <property type="nucleotide sequence ID" value="NZ_CP032630.1"/>
</dbReference>
<comment type="subcellular location">
    <subcellularLocation>
        <location evidence="1">Cell membrane</location>
        <topology evidence="1">Multi-pass membrane protein</topology>
    </subcellularLocation>
</comment>
<evidence type="ECO:0000256" key="4">
    <source>
        <dbReference type="ARBA" id="ARBA00022475"/>
    </source>
</evidence>
<name>A0A387B140_9MICO</name>